<dbReference type="OrthoDB" id="2532955at2759"/>
<accession>A0A8H7S6F0</accession>
<dbReference type="Pfam" id="PF13622">
    <property type="entry name" value="4HBT_3"/>
    <property type="match status" value="1"/>
</dbReference>
<dbReference type="InterPro" id="IPR049450">
    <property type="entry name" value="ACOT8-like_C"/>
</dbReference>
<dbReference type="Pfam" id="PF20789">
    <property type="entry name" value="4HBT_3C"/>
    <property type="match status" value="1"/>
</dbReference>
<gene>
    <name evidence="3" type="ORF">INT45_009989</name>
</gene>
<feature type="domain" description="Acyl-CoA thioesterase-like N-terminal HotDog" evidence="1">
    <location>
        <begin position="42"/>
        <end position="113"/>
    </location>
</feature>
<dbReference type="Gene3D" id="2.40.160.210">
    <property type="entry name" value="Acyl-CoA thioesterase, double hotdog domain"/>
    <property type="match status" value="1"/>
</dbReference>
<dbReference type="EMBL" id="JAEPRB010000057">
    <property type="protein sequence ID" value="KAG2223630.1"/>
    <property type="molecule type" value="Genomic_DNA"/>
</dbReference>
<evidence type="ECO:0000313" key="3">
    <source>
        <dbReference type="EMBL" id="KAG2223630.1"/>
    </source>
</evidence>
<keyword evidence="4" id="KW-1185">Reference proteome</keyword>
<dbReference type="AlphaFoldDB" id="A0A8H7S6F0"/>
<dbReference type="PANTHER" id="PTHR38110">
    <property type="entry name" value="CHROMOSOME 23, WHOLE GENOME SHOTGUN SEQUENCE"/>
    <property type="match status" value="1"/>
</dbReference>
<dbReference type="PANTHER" id="PTHR38110:SF1">
    <property type="entry name" value="THIOESTERASE DOMAIN-CONTAINING PROTEIN"/>
    <property type="match status" value="1"/>
</dbReference>
<organism evidence="3 4">
    <name type="scientific">Circinella minor</name>
    <dbReference type="NCBI Taxonomy" id="1195481"/>
    <lineage>
        <taxon>Eukaryota</taxon>
        <taxon>Fungi</taxon>
        <taxon>Fungi incertae sedis</taxon>
        <taxon>Mucoromycota</taxon>
        <taxon>Mucoromycotina</taxon>
        <taxon>Mucoromycetes</taxon>
        <taxon>Mucorales</taxon>
        <taxon>Lichtheimiaceae</taxon>
        <taxon>Circinella</taxon>
    </lineage>
</organism>
<protein>
    <submittedName>
        <fullName evidence="3">Uncharacterized protein</fullName>
    </submittedName>
</protein>
<reference evidence="3 4" key="1">
    <citation type="submission" date="2020-12" db="EMBL/GenBank/DDBJ databases">
        <title>Metabolic potential, ecology and presence of endohyphal bacteria is reflected in genomic diversity of Mucoromycotina.</title>
        <authorList>
            <person name="Muszewska A."/>
            <person name="Okrasinska A."/>
            <person name="Steczkiewicz K."/>
            <person name="Drgas O."/>
            <person name="Orlowska M."/>
            <person name="Perlinska-Lenart U."/>
            <person name="Aleksandrzak-Piekarczyk T."/>
            <person name="Szatraj K."/>
            <person name="Zielenkiewicz U."/>
            <person name="Pilsyk S."/>
            <person name="Malc E."/>
            <person name="Mieczkowski P."/>
            <person name="Kruszewska J.S."/>
            <person name="Biernat P."/>
            <person name="Pawlowska J."/>
        </authorList>
    </citation>
    <scope>NUCLEOTIDE SEQUENCE [LARGE SCALE GENOMIC DNA]</scope>
    <source>
        <strain evidence="3 4">CBS 142.35</strain>
    </source>
</reference>
<dbReference type="InterPro" id="IPR052389">
    <property type="entry name" value="Sec_Metab_Biosynth-Assoc"/>
</dbReference>
<dbReference type="Proteomes" id="UP000646827">
    <property type="component" value="Unassembled WGS sequence"/>
</dbReference>
<evidence type="ECO:0000259" key="1">
    <source>
        <dbReference type="Pfam" id="PF13622"/>
    </source>
</evidence>
<feature type="domain" description="Acyl-CoA thioesterase-like C-terminal" evidence="2">
    <location>
        <begin position="219"/>
        <end position="311"/>
    </location>
</feature>
<comment type="caution">
    <text evidence="3">The sequence shown here is derived from an EMBL/GenBank/DDBJ whole genome shotgun (WGS) entry which is preliminary data.</text>
</comment>
<evidence type="ECO:0000313" key="4">
    <source>
        <dbReference type="Proteomes" id="UP000646827"/>
    </source>
</evidence>
<dbReference type="InterPro" id="IPR029069">
    <property type="entry name" value="HotDog_dom_sf"/>
</dbReference>
<dbReference type="InterPro" id="IPR049449">
    <property type="entry name" value="TesB_ACOT8-like_N"/>
</dbReference>
<proteinExistence type="predicted"/>
<evidence type="ECO:0000259" key="2">
    <source>
        <dbReference type="Pfam" id="PF20789"/>
    </source>
</evidence>
<sequence>MTTTVVSTEKQQVKYDFDQATESYYIGESDRVTFYAGRVNTTWAIGQVPSVSYVVALSLNAVLQQFSKKHQQHPASLNTFFFKKTEGGPFIVEITELKPSKKGFVVVKAALRQPKIFNEGNNKVPERLEEYDPSQYVTKTLSIITMTNMDGETGLTLSKGETGVAPVPPSMASMELTKMEFMEEYVDLYQDKSTYPKYDVQGNIIRQGKAEIHHGYVFKDGRLTDFKSIPYWADLFVNPLYSLGPEVMGTNKYWMPTLQLEVQFKMMPKNTKNVIATFKVPHIVNNRFDLDGALYDQDKNLLAITRHQCLVVPWERNVGTSSSSKL</sequence>
<dbReference type="InterPro" id="IPR042171">
    <property type="entry name" value="Acyl-CoA_hotdog"/>
</dbReference>
<dbReference type="SUPFAM" id="SSF54637">
    <property type="entry name" value="Thioesterase/thiol ester dehydrase-isomerase"/>
    <property type="match status" value="1"/>
</dbReference>
<name>A0A8H7S6F0_9FUNG</name>